<evidence type="ECO:0000259" key="2">
    <source>
        <dbReference type="Pfam" id="PF07780"/>
    </source>
</evidence>
<dbReference type="AlphaFoldDB" id="A0AAN7XWR9"/>
<evidence type="ECO:0000313" key="4">
    <source>
        <dbReference type="Proteomes" id="UP001346869"/>
    </source>
</evidence>
<feature type="region of interest" description="Disordered" evidence="1">
    <location>
        <begin position="118"/>
        <end position="212"/>
    </location>
</feature>
<dbReference type="GO" id="GO:0006364">
    <property type="term" value="P:rRNA processing"/>
    <property type="evidence" value="ECO:0007669"/>
    <property type="project" value="InterPro"/>
</dbReference>
<reference evidence="3 4" key="1">
    <citation type="journal article" date="2023" name="Genes (Basel)">
        <title>Chromosome-Level Genome Assembly and Circadian Gene Repertoire of the Patagonia Blennie Eleginops maclovinus-The Closest Ancestral Proxy of Antarctic Cryonotothenioids.</title>
        <authorList>
            <person name="Cheng C.C."/>
            <person name="Rivera-Colon A.G."/>
            <person name="Minhas B.F."/>
            <person name="Wilson L."/>
            <person name="Rayamajhi N."/>
            <person name="Vargas-Chacoff L."/>
            <person name="Catchen J.M."/>
        </authorList>
    </citation>
    <scope>NUCLEOTIDE SEQUENCE [LARGE SCALE GENOMIC DNA]</scope>
    <source>
        <strain evidence="3">JMC-PN-2008</strain>
    </source>
</reference>
<evidence type="ECO:0000313" key="3">
    <source>
        <dbReference type="EMBL" id="KAK5869855.1"/>
    </source>
</evidence>
<gene>
    <name evidence="3" type="ORF">PBY51_024543</name>
</gene>
<accession>A0AAN7XWR9</accession>
<dbReference type="GO" id="GO:0008168">
    <property type="term" value="F:methyltransferase activity"/>
    <property type="evidence" value="ECO:0007669"/>
    <property type="project" value="InterPro"/>
</dbReference>
<dbReference type="InterPro" id="IPR012920">
    <property type="entry name" value="rRNA_MeTfrase_SPB1-like_C"/>
</dbReference>
<sequence>MFSLSTIKKQKTLAHISKGDMQLADTLEEEDDDLHLSEESDDADEISLASDLDDEDMEEVEQKQRELAPQKKKVKFVEEEEIEGQDSALLVELEEKDEKKERETNLWFSKGIFSEINLEGDAESELRQTEWLQDKQKSKKRKAEDVQEEEEEEGTAALPEEEKAGPLKEAEDDTDSDSDDSSDDEKEITKMKQVTRGAGGISGGTSGDANEDDFQVVPVESISKKARILDAEGLALGCQIATSKKRARDLVDGSFHRFASSEQQWDVPEWFLVDEKKHRKKPTPVTKEMVEEFKQKWKEIDARPIKKVAEAKARKKRRMLKKMDQFKKKAEAVVNTVDISEREKNAQLKSIYKKAGLGKEKREVTYVVSKKGAGKKVRRPSGVKGTFKVVDSRMKKDMRGMQRKEQRANGGKAKGGKGRGGQAKGGRGGMKGGKGRKGR</sequence>
<comment type="caution">
    <text evidence="3">The sequence shown here is derived from an EMBL/GenBank/DDBJ whole genome shotgun (WGS) entry which is preliminary data.</text>
</comment>
<dbReference type="EMBL" id="JAUZQC010000006">
    <property type="protein sequence ID" value="KAK5869855.1"/>
    <property type="molecule type" value="Genomic_DNA"/>
</dbReference>
<feature type="compositionally biased region" description="Basic and acidic residues" evidence="1">
    <location>
        <begin position="60"/>
        <end position="69"/>
    </location>
</feature>
<feature type="compositionally biased region" description="Gly residues" evidence="1">
    <location>
        <begin position="418"/>
        <end position="432"/>
    </location>
</feature>
<feature type="region of interest" description="Disordered" evidence="1">
    <location>
        <begin position="391"/>
        <end position="439"/>
    </location>
</feature>
<feature type="compositionally biased region" description="Acidic residues" evidence="1">
    <location>
        <begin position="170"/>
        <end position="186"/>
    </location>
</feature>
<evidence type="ECO:0000256" key="1">
    <source>
        <dbReference type="SAM" id="MobiDB-lite"/>
    </source>
</evidence>
<feature type="region of interest" description="Disordered" evidence="1">
    <location>
        <begin position="29"/>
        <end position="69"/>
    </location>
</feature>
<feature type="compositionally biased region" description="Basic and acidic residues" evidence="1">
    <location>
        <begin position="391"/>
        <end position="407"/>
    </location>
</feature>
<name>A0AAN7XWR9_ELEMC</name>
<dbReference type="Pfam" id="PF07780">
    <property type="entry name" value="Spb1_C"/>
    <property type="match status" value="1"/>
</dbReference>
<keyword evidence="4" id="KW-1185">Reference proteome</keyword>
<feature type="compositionally biased region" description="Basic and acidic residues" evidence="1">
    <location>
        <begin position="124"/>
        <end position="136"/>
    </location>
</feature>
<reference evidence="3 4" key="2">
    <citation type="journal article" date="2023" name="Mol. Biol. Evol.">
        <title>Genomics of Secondarily Temperate Adaptation in the Only Non-Antarctic Icefish.</title>
        <authorList>
            <person name="Rivera-Colon A.G."/>
            <person name="Rayamajhi N."/>
            <person name="Minhas B.F."/>
            <person name="Madrigal G."/>
            <person name="Bilyk K.T."/>
            <person name="Yoon V."/>
            <person name="Hune M."/>
            <person name="Gregory S."/>
            <person name="Cheng C.H.C."/>
            <person name="Catchen J.M."/>
        </authorList>
    </citation>
    <scope>NUCLEOTIDE SEQUENCE [LARGE SCALE GENOMIC DNA]</scope>
    <source>
        <strain evidence="3">JMC-PN-2008</strain>
    </source>
</reference>
<organism evidence="3 4">
    <name type="scientific">Eleginops maclovinus</name>
    <name type="common">Patagonian blennie</name>
    <name type="synonym">Eleginus maclovinus</name>
    <dbReference type="NCBI Taxonomy" id="56733"/>
    <lineage>
        <taxon>Eukaryota</taxon>
        <taxon>Metazoa</taxon>
        <taxon>Chordata</taxon>
        <taxon>Craniata</taxon>
        <taxon>Vertebrata</taxon>
        <taxon>Euteleostomi</taxon>
        <taxon>Actinopterygii</taxon>
        <taxon>Neopterygii</taxon>
        <taxon>Teleostei</taxon>
        <taxon>Neoteleostei</taxon>
        <taxon>Acanthomorphata</taxon>
        <taxon>Eupercaria</taxon>
        <taxon>Perciformes</taxon>
        <taxon>Notothenioidei</taxon>
        <taxon>Eleginopidae</taxon>
        <taxon>Eleginops</taxon>
    </lineage>
</organism>
<feature type="compositionally biased region" description="Acidic residues" evidence="1">
    <location>
        <begin position="29"/>
        <end position="59"/>
    </location>
</feature>
<feature type="domain" description="Ribosomal RNA methyltransferase SPB1-like C-terminal" evidence="2">
    <location>
        <begin position="183"/>
        <end position="405"/>
    </location>
</feature>
<dbReference type="Proteomes" id="UP001346869">
    <property type="component" value="Unassembled WGS sequence"/>
</dbReference>
<feature type="compositionally biased region" description="Gly residues" evidence="1">
    <location>
        <begin position="197"/>
        <end position="206"/>
    </location>
</feature>
<feature type="region of interest" description="Disordered" evidence="1">
    <location>
        <begin position="83"/>
        <end position="104"/>
    </location>
</feature>
<dbReference type="GO" id="GO:0005634">
    <property type="term" value="C:nucleus"/>
    <property type="evidence" value="ECO:0007669"/>
    <property type="project" value="InterPro"/>
</dbReference>
<proteinExistence type="predicted"/>
<protein>
    <recommendedName>
        <fullName evidence="2">Ribosomal RNA methyltransferase SPB1-like C-terminal domain-containing protein</fullName>
    </recommendedName>
</protein>
<feature type="compositionally biased region" description="Basic and acidic residues" evidence="1">
    <location>
        <begin position="160"/>
        <end position="169"/>
    </location>
</feature>